<dbReference type="CDD" id="cd12353">
    <property type="entry name" value="RRM2_TIA1_like"/>
    <property type="match status" value="1"/>
</dbReference>
<dbReference type="InterPro" id="IPR050825">
    <property type="entry name" value="RBM42_RBP45_47-like"/>
</dbReference>
<evidence type="ECO:0000256" key="2">
    <source>
        <dbReference type="PROSITE-ProRule" id="PRU00176"/>
    </source>
</evidence>
<name>A0A4U8UTN4_STECR</name>
<feature type="domain" description="RRM" evidence="3">
    <location>
        <begin position="122"/>
        <end position="200"/>
    </location>
</feature>
<evidence type="ECO:0000313" key="4">
    <source>
        <dbReference type="EMBL" id="TMS36244.1"/>
    </source>
</evidence>
<dbReference type="InterPro" id="IPR035979">
    <property type="entry name" value="RBD_domain_sf"/>
</dbReference>
<reference evidence="4 5" key="2">
    <citation type="journal article" date="2019" name="G3 (Bethesda)">
        <title>Hybrid Assembly of the Genome of the Entomopathogenic Nematode Steinernema carpocapsae Identifies the X-Chromosome.</title>
        <authorList>
            <person name="Serra L."/>
            <person name="Macchietto M."/>
            <person name="Macias-Munoz A."/>
            <person name="McGill C.J."/>
            <person name="Rodriguez I.M."/>
            <person name="Rodriguez B."/>
            <person name="Murad R."/>
            <person name="Mortazavi A."/>
        </authorList>
    </citation>
    <scope>NUCLEOTIDE SEQUENCE [LARGE SCALE GENOMIC DNA]</scope>
    <source>
        <strain evidence="4 5">ALL</strain>
    </source>
</reference>
<dbReference type="GO" id="GO:0003729">
    <property type="term" value="F:mRNA binding"/>
    <property type="evidence" value="ECO:0007669"/>
    <property type="project" value="InterPro"/>
</dbReference>
<dbReference type="Gene3D" id="3.30.70.330">
    <property type="match status" value="2"/>
</dbReference>
<evidence type="ECO:0000256" key="1">
    <source>
        <dbReference type="ARBA" id="ARBA00022884"/>
    </source>
</evidence>
<dbReference type="InterPro" id="IPR012677">
    <property type="entry name" value="Nucleotide-bd_a/b_plait_sf"/>
</dbReference>
<dbReference type="GO" id="GO:0010494">
    <property type="term" value="C:cytoplasmic stress granule"/>
    <property type="evidence" value="ECO:0007669"/>
    <property type="project" value="TreeGrafter"/>
</dbReference>
<dbReference type="Proteomes" id="UP000298663">
    <property type="component" value="Unassembled WGS sequence"/>
</dbReference>
<comment type="caution">
    <text evidence="4">The sequence shown here is derived from an EMBL/GenBank/DDBJ whole genome shotgun (WGS) entry which is preliminary data.</text>
</comment>
<dbReference type="PANTHER" id="PTHR47640">
    <property type="entry name" value="TRNA SELENOCYSTEINE 1-ASSOCIATED PROTEIN 1-RELATED-RELATED"/>
    <property type="match status" value="1"/>
</dbReference>
<gene>
    <name evidence="4" type="ORF">L596_003456</name>
</gene>
<sequence>MTPSATAFLPHYIPNIVSTTATTGTSQSSVSSVCSTPVTVVTPSFAMPQSYPNTSFLAPPTSSAGISLNPNGSLFEGVPIFLVPQTGIDAGTVSLAAIHRAADSQFTQPQPVPPKVDTSKHFHVFVGDLSPEVDADILRGAFQQFGEVSDAKIIRDAQTLKSKGYGFVSFSEKGSAEKAIEGMQGQMIGRRAVRTNWAQRRPSEETAEKTYEQIYHSAKEDNTTVYVGNVHVSITSEDIEEHFKQYGTVKEIRVFKQQGYAFVRFAVKNEAARAILKMNGAPLGCQTVKCSWGRTQEKTLPQTPISLLNMAAINTVSTQNVSPWTQLCQPYFNPVVYPQWHP</sequence>
<protein>
    <recommendedName>
        <fullName evidence="3">RRM domain-containing protein</fullName>
    </recommendedName>
</protein>
<reference evidence="4 5" key="1">
    <citation type="journal article" date="2015" name="Genome Biol.">
        <title>Comparative genomics of Steinernema reveals deeply conserved gene regulatory networks.</title>
        <authorList>
            <person name="Dillman A.R."/>
            <person name="Macchietto M."/>
            <person name="Porter C.F."/>
            <person name="Rogers A."/>
            <person name="Williams B."/>
            <person name="Antoshechkin I."/>
            <person name="Lee M.M."/>
            <person name="Goodwin Z."/>
            <person name="Lu X."/>
            <person name="Lewis E.E."/>
            <person name="Goodrich-Blair H."/>
            <person name="Stock S.P."/>
            <person name="Adams B.J."/>
            <person name="Sternberg P.W."/>
            <person name="Mortazavi A."/>
        </authorList>
    </citation>
    <scope>NUCLEOTIDE SEQUENCE [LARGE SCALE GENOMIC DNA]</scope>
    <source>
        <strain evidence="4 5">ALL</strain>
    </source>
</reference>
<accession>A0A4U8UTN4</accession>
<dbReference type="PANTHER" id="PTHR47640:SF5">
    <property type="entry name" value="RRM DOMAIN-CONTAINING PROTEIN"/>
    <property type="match status" value="1"/>
</dbReference>
<dbReference type="EMBL" id="AZBU02000001">
    <property type="protein sequence ID" value="TMS36244.1"/>
    <property type="molecule type" value="Genomic_DNA"/>
</dbReference>
<keyword evidence="1 2" id="KW-0694">RNA-binding</keyword>
<dbReference type="GO" id="GO:0043488">
    <property type="term" value="P:regulation of mRNA stability"/>
    <property type="evidence" value="ECO:0007669"/>
    <property type="project" value="TreeGrafter"/>
</dbReference>
<dbReference type="AlphaFoldDB" id="A0A4U8UTN4"/>
<proteinExistence type="predicted"/>
<evidence type="ECO:0000259" key="3">
    <source>
        <dbReference type="PROSITE" id="PS50102"/>
    </source>
</evidence>
<feature type="domain" description="RRM" evidence="3">
    <location>
        <begin position="223"/>
        <end position="295"/>
    </location>
</feature>
<dbReference type="PROSITE" id="PS50102">
    <property type="entry name" value="RRM"/>
    <property type="match status" value="2"/>
</dbReference>
<dbReference type="SMART" id="SM00360">
    <property type="entry name" value="RRM"/>
    <property type="match status" value="2"/>
</dbReference>
<dbReference type="SUPFAM" id="SSF54928">
    <property type="entry name" value="RNA-binding domain, RBD"/>
    <property type="match status" value="2"/>
</dbReference>
<dbReference type="OrthoDB" id="439808at2759"/>
<dbReference type="GO" id="GO:0000184">
    <property type="term" value="P:nuclear-transcribed mRNA catabolic process, nonsense-mediated decay"/>
    <property type="evidence" value="ECO:0007669"/>
    <property type="project" value="TreeGrafter"/>
</dbReference>
<dbReference type="GO" id="GO:0034063">
    <property type="term" value="P:stress granule assembly"/>
    <property type="evidence" value="ECO:0007669"/>
    <property type="project" value="TreeGrafter"/>
</dbReference>
<dbReference type="Pfam" id="PF00076">
    <property type="entry name" value="RRM_1"/>
    <property type="match status" value="2"/>
</dbReference>
<keyword evidence="5" id="KW-1185">Reference proteome</keyword>
<dbReference type="InterPro" id="IPR000504">
    <property type="entry name" value="RRM_dom"/>
</dbReference>
<evidence type="ECO:0000313" key="5">
    <source>
        <dbReference type="Proteomes" id="UP000298663"/>
    </source>
</evidence>
<dbReference type="STRING" id="34508.A0A4U8UTN4"/>
<organism evidence="4 5">
    <name type="scientific">Steinernema carpocapsae</name>
    <name type="common">Entomopathogenic nematode</name>
    <dbReference type="NCBI Taxonomy" id="34508"/>
    <lineage>
        <taxon>Eukaryota</taxon>
        <taxon>Metazoa</taxon>
        <taxon>Ecdysozoa</taxon>
        <taxon>Nematoda</taxon>
        <taxon>Chromadorea</taxon>
        <taxon>Rhabditida</taxon>
        <taxon>Tylenchina</taxon>
        <taxon>Panagrolaimomorpha</taxon>
        <taxon>Strongyloidoidea</taxon>
        <taxon>Steinernematidae</taxon>
        <taxon>Steinernema</taxon>
    </lineage>
</organism>